<evidence type="ECO:0000256" key="5">
    <source>
        <dbReference type="ARBA" id="ARBA00023143"/>
    </source>
</evidence>
<dbReference type="RefSeq" id="WP_188569277.1">
    <property type="nucleotide sequence ID" value="NZ_BMED01000008.1"/>
</dbReference>
<name>A0A916V271_9BURK</name>
<feature type="transmembrane region" description="Helical" evidence="7">
    <location>
        <begin position="29"/>
        <end position="52"/>
    </location>
</feature>
<keyword evidence="5 7" id="KW-0975">Bacterial flagellum</keyword>
<comment type="similarity">
    <text evidence="6 7">Belongs to the FliO/MopB family.</text>
</comment>
<keyword evidence="1 7" id="KW-1003">Cell membrane</keyword>
<sequence length="140" mass="15048">MRRILIPAVLVLTSSAASAAEQTAISPTAGLLQIFLGLVAVLALMAVAAWSFKKIGPATTGNKVPVKVVGGINVGNRERIVVVEVADQWIVVGITASQINTLSTMPKQTNLVEQQDDAQPVNQFSTWLKRTMDKRNEPQQ</sequence>
<evidence type="ECO:0000256" key="3">
    <source>
        <dbReference type="ARBA" id="ARBA00022989"/>
    </source>
</evidence>
<dbReference type="EMBL" id="BMED01000008">
    <property type="protein sequence ID" value="GGC99743.1"/>
    <property type="molecule type" value="Genomic_DNA"/>
</dbReference>
<reference evidence="9" key="1">
    <citation type="journal article" date="2014" name="Int. J. Syst. Evol. Microbiol.">
        <title>Complete genome sequence of Corynebacterium casei LMG S-19264T (=DSM 44701T), isolated from a smear-ripened cheese.</title>
        <authorList>
            <consortium name="US DOE Joint Genome Institute (JGI-PGF)"/>
            <person name="Walter F."/>
            <person name="Albersmeier A."/>
            <person name="Kalinowski J."/>
            <person name="Ruckert C."/>
        </authorList>
    </citation>
    <scope>NUCLEOTIDE SEQUENCE</scope>
    <source>
        <strain evidence="9">CGMCC 1.10998</strain>
    </source>
</reference>
<keyword evidence="9" id="KW-0966">Cell projection</keyword>
<evidence type="ECO:0000256" key="8">
    <source>
        <dbReference type="SAM" id="SignalP"/>
    </source>
</evidence>
<dbReference type="PANTHER" id="PTHR38766">
    <property type="entry name" value="FLAGELLAR PROTEIN FLIO"/>
    <property type="match status" value="1"/>
</dbReference>
<evidence type="ECO:0000256" key="1">
    <source>
        <dbReference type="ARBA" id="ARBA00022475"/>
    </source>
</evidence>
<dbReference type="InterPro" id="IPR022781">
    <property type="entry name" value="Flagellar_biosynth_FliO"/>
</dbReference>
<comment type="subcellular location">
    <subcellularLocation>
        <location evidence="7">Cell membrane</location>
    </subcellularLocation>
    <subcellularLocation>
        <location evidence="7">Bacterial flagellum basal body</location>
    </subcellularLocation>
</comment>
<dbReference type="Proteomes" id="UP000637423">
    <property type="component" value="Unassembled WGS sequence"/>
</dbReference>
<keyword evidence="3 7" id="KW-1133">Transmembrane helix</keyword>
<dbReference type="Pfam" id="PF04347">
    <property type="entry name" value="FliO"/>
    <property type="match status" value="1"/>
</dbReference>
<keyword evidence="9" id="KW-0969">Cilium</keyword>
<dbReference type="GO" id="GO:0009425">
    <property type="term" value="C:bacterial-type flagellum basal body"/>
    <property type="evidence" value="ECO:0007669"/>
    <property type="project" value="UniProtKB-SubCell"/>
</dbReference>
<keyword evidence="9" id="KW-0282">Flagellum</keyword>
<protein>
    <recommendedName>
        <fullName evidence="7">Flagellar protein</fullName>
    </recommendedName>
</protein>
<dbReference type="InterPro" id="IPR052205">
    <property type="entry name" value="FliO/MopB"/>
</dbReference>
<accession>A0A916V271</accession>
<dbReference type="PANTHER" id="PTHR38766:SF1">
    <property type="entry name" value="FLAGELLAR PROTEIN FLIO"/>
    <property type="match status" value="1"/>
</dbReference>
<dbReference type="GO" id="GO:0005886">
    <property type="term" value="C:plasma membrane"/>
    <property type="evidence" value="ECO:0007669"/>
    <property type="project" value="UniProtKB-SubCell"/>
</dbReference>
<keyword evidence="4 7" id="KW-0472">Membrane</keyword>
<organism evidence="9 10">
    <name type="scientific">Undibacterium terreum</name>
    <dbReference type="NCBI Taxonomy" id="1224302"/>
    <lineage>
        <taxon>Bacteria</taxon>
        <taxon>Pseudomonadati</taxon>
        <taxon>Pseudomonadota</taxon>
        <taxon>Betaproteobacteria</taxon>
        <taxon>Burkholderiales</taxon>
        <taxon>Oxalobacteraceae</taxon>
        <taxon>Undibacterium</taxon>
    </lineage>
</organism>
<feature type="signal peptide" evidence="8">
    <location>
        <begin position="1"/>
        <end position="19"/>
    </location>
</feature>
<evidence type="ECO:0000256" key="2">
    <source>
        <dbReference type="ARBA" id="ARBA00022692"/>
    </source>
</evidence>
<comment type="caution">
    <text evidence="9">The sequence shown here is derived from an EMBL/GenBank/DDBJ whole genome shotgun (WGS) entry which is preliminary data.</text>
</comment>
<dbReference type="NCBIfam" id="TIGR03500">
    <property type="entry name" value="FliO_TIGR"/>
    <property type="match status" value="1"/>
</dbReference>
<dbReference type="GO" id="GO:0044781">
    <property type="term" value="P:bacterial-type flagellum organization"/>
    <property type="evidence" value="ECO:0007669"/>
    <property type="project" value="UniProtKB-UniRule"/>
</dbReference>
<keyword evidence="10" id="KW-1185">Reference proteome</keyword>
<gene>
    <name evidence="9" type="primary">fliO</name>
    <name evidence="9" type="ORF">GCM10011396_54060</name>
</gene>
<keyword evidence="8" id="KW-0732">Signal</keyword>
<evidence type="ECO:0000313" key="10">
    <source>
        <dbReference type="Proteomes" id="UP000637423"/>
    </source>
</evidence>
<dbReference type="AlphaFoldDB" id="A0A916V271"/>
<evidence type="ECO:0000256" key="7">
    <source>
        <dbReference type="RuleBase" id="RU362064"/>
    </source>
</evidence>
<evidence type="ECO:0000256" key="4">
    <source>
        <dbReference type="ARBA" id="ARBA00023136"/>
    </source>
</evidence>
<reference evidence="9" key="2">
    <citation type="submission" date="2020-09" db="EMBL/GenBank/DDBJ databases">
        <authorList>
            <person name="Sun Q."/>
            <person name="Zhou Y."/>
        </authorList>
    </citation>
    <scope>NUCLEOTIDE SEQUENCE</scope>
    <source>
        <strain evidence="9">CGMCC 1.10998</strain>
    </source>
</reference>
<proteinExistence type="inferred from homology"/>
<keyword evidence="2 7" id="KW-0812">Transmembrane</keyword>
<evidence type="ECO:0000256" key="6">
    <source>
        <dbReference type="ARBA" id="ARBA00037937"/>
    </source>
</evidence>
<feature type="chain" id="PRO_5037572727" description="Flagellar protein" evidence="8">
    <location>
        <begin position="20"/>
        <end position="140"/>
    </location>
</feature>
<evidence type="ECO:0000313" key="9">
    <source>
        <dbReference type="EMBL" id="GGC99743.1"/>
    </source>
</evidence>